<evidence type="ECO:0000256" key="2">
    <source>
        <dbReference type="ARBA" id="ARBA00023054"/>
    </source>
</evidence>
<evidence type="ECO:0000256" key="4">
    <source>
        <dbReference type="SAM" id="MobiDB-lite"/>
    </source>
</evidence>
<dbReference type="InterPro" id="IPR008587">
    <property type="entry name" value="FPP_plant"/>
</dbReference>
<accession>A0AAD7KST1</accession>
<comment type="caution">
    <text evidence="5">The sequence shown here is derived from an EMBL/GenBank/DDBJ whole genome shotgun (WGS) entry which is preliminary data.</text>
</comment>
<dbReference type="KEGG" id="qsa:O6P43_030252"/>
<protein>
    <submittedName>
        <fullName evidence="5">Filament-like plant protein</fullName>
    </submittedName>
</protein>
<dbReference type="Pfam" id="PF05911">
    <property type="entry name" value="FPP"/>
    <property type="match status" value="3"/>
</dbReference>
<evidence type="ECO:0000313" key="5">
    <source>
        <dbReference type="EMBL" id="KAJ7945140.1"/>
    </source>
</evidence>
<evidence type="ECO:0000256" key="3">
    <source>
        <dbReference type="SAM" id="Coils"/>
    </source>
</evidence>
<sequence length="601" mass="68222">MDRRSWLWRKKSSEKSPSYKTESSGSISSHSERFYDDQAYPSHTMQSPEVTSKAASNDEISDNMKTLAEKLSAALSDISAKEDLVQQHAKVAEEAVSGWEKAENEVLFLKQQLESTNKKNSTLEDRVTHLDGALKECVRQLRQAREEQYQKIHEVVSNKTYEWESKRSELEGKITDLNAQLQNAKPEAAILISSDLSQWLEAVQKENLALKLELLSRYEELEFRIIERDLSTQAAETASKQHLESIKKVARLEAECRRLKATACKAFPANVHKSLTASSINVESFTDSHSDSGERLMVGETDMRKLGGLELDECEPNHYESWAATSVTESGQFKDEKTLGKNYMVPSIDISLMDDFLEMERLASLLDTESRSCSIEVGPVSDQANGSDSALKAELDSMIHRTAELEEKVDKMEADRVEVERVLTEYQKHIDISQHQLKKAELKMAELESQLAVANKSKQDTYEELKAIKIKNEFAESELRIVQDEMENLALKINSLEVEIEKERAFSAENVTKCRKLEAKLSRMKHEAELQNEAEILRREGIDSELKLNEEKELAVAASKFAECQKTITCLGQQLKSLAKFEDFLLESENPYQGKLVKITH</sequence>
<dbReference type="AlphaFoldDB" id="A0AAD7KST1"/>
<name>A0AAD7KST1_QUISA</name>
<feature type="coiled-coil region" evidence="3">
    <location>
        <begin position="99"/>
        <end position="126"/>
    </location>
</feature>
<reference evidence="5" key="1">
    <citation type="journal article" date="2023" name="Science">
        <title>Elucidation of the pathway for biosynthesis of saponin adjuvants from the soapbark tree.</title>
        <authorList>
            <person name="Reed J."/>
            <person name="Orme A."/>
            <person name="El-Demerdash A."/>
            <person name="Owen C."/>
            <person name="Martin L.B.B."/>
            <person name="Misra R.C."/>
            <person name="Kikuchi S."/>
            <person name="Rejzek M."/>
            <person name="Martin A.C."/>
            <person name="Harkess A."/>
            <person name="Leebens-Mack J."/>
            <person name="Louveau T."/>
            <person name="Stephenson M.J."/>
            <person name="Osbourn A."/>
        </authorList>
    </citation>
    <scope>NUCLEOTIDE SEQUENCE</scope>
    <source>
        <strain evidence="5">S10</strain>
    </source>
</reference>
<comment type="similarity">
    <text evidence="1">Belongs to the FPP family.</text>
</comment>
<feature type="coiled-coil region" evidence="3">
    <location>
        <begin position="395"/>
        <end position="534"/>
    </location>
</feature>
<feature type="compositionally biased region" description="Basic residues" evidence="4">
    <location>
        <begin position="1"/>
        <end position="12"/>
    </location>
</feature>
<evidence type="ECO:0000313" key="6">
    <source>
        <dbReference type="Proteomes" id="UP001163823"/>
    </source>
</evidence>
<evidence type="ECO:0000256" key="1">
    <source>
        <dbReference type="ARBA" id="ARBA00005921"/>
    </source>
</evidence>
<organism evidence="5 6">
    <name type="scientific">Quillaja saponaria</name>
    <name type="common">Soap bark tree</name>
    <dbReference type="NCBI Taxonomy" id="32244"/>
    <lineage>
        <taxon>Eukaryota</taxon>
        <taxon>Viridiplantae</taxon>
        <taxon>Streptophyta</taxon>
        <taxon>Embryophyta</taxon>
        <taxon>Tracheophyta</taxon>
        <taxon>Spermatophyta</taxon>
        <taxon>Magnoliopsida</taxon>
        <taxon>eudicotyledons</taxon>
        <taxon>Gunneridae</taxon>
        <taxon>Pentapetalae</taxon>
        <taxon>rosids</taxon>
        <taxon>fabids</taxon>
        <taxon>Fabales</taxon>
        <taxon>Quillajaceae</taxon>
        <taxon>Quillaja</taxon>
    </lineage>
</organism>
<proteinExistence type="inferred from homology"/>
<dbReference type="Proteomes" id="UP001163823">
    <property type="component" value="Chromosome 13"/>
</dbReference>
<keyword evidence="2 3" id="KW-0175">Coiled coil</keyword>
<keyword evidence="6" id="KW-1185">Reference proteome</keyword>
<dbReference type="PANTHER" id="PTHR31580:SF49">
    <property type="entry name" value="FILAMENT-LIKE PLANT PROTEIN 3"/>
    <property type="match status" value="1"/>
</dbReference>
<feature type="region of interest" description="Disordered" evidence="4">
    <location>
        <begin position="1"/>
        <end position="61"/>
    </location>
</feature>
<dbReference type="SUPFAM" id="SSF57997">
    <property type="entry name" value="Tropomyosin"/>
    <property type="match status" value="1"/>
</dbReference>
<gene>
    <name evidence="5" type="ORF">O6P43_030252</name>
</gene>
<dbReference type="EMBL" id="JARAOO010000013">
    <property type="protein sequence ID" value="KAJ7945140.1"/>
    <property type="molecule type" value="Genomic_DNA"/>
</dbReference>
<dbReference type="PANTHER" id="PTHR31580">
    <property type="entry name" value="FILAMENT-LIKE PLANT PROTEIN 4"/>
    <property type="match status" value="1"/>
</dbReference>
<feature type="compositionally biased region" description="Polar residues" evidence="4">
    <location>
        <begin position="41"/>
        <end position="55"/>
    </location>
</feature>